<comment type="caution">
    <text evidence="2">The sequence shown here is derived from an EMBL/GenBank/DDBJ whole genome shotgun (WGS) entry which is preliminary data.</text>
</comment>
<sequence>MWSPITERDEHRARKTKFKLSLRLASPTNSVTKMSSYKQAGITLNKALAIAAKTVRNSLKAEFKVAAEKRGITEVKVSKFENGVASEPKNLEN</sequence>
<proteinExistence type="inferred from homology"/>
<dbReference type="SUPFAM" id="SSF48690">
    <property type="entry name" value="Epsilon subunit of mitochondrial F1F0-ATP synthase"/>
    <property type="match status" value="1"/>
</dbReference>
<dbReference type="GO" id="GO:0046933">
    <property type="term" value="F:proton-transporting ATP synthase activity, rotational mechanism"/>
    <property type="evidence" value="ECO:0007669"/>
    <property type="project" value="InterPro"/>
</dbReference>
<dbReference type="Proteomes" id="UP000195602">
    <property type="component" value="Unassembled WGS sequence"/>
</dbReference>
<accession>A0AA91PW06</accession>
<organism evidence="2 3">
    <name type="scientific">Clavispora lusitaniae</name>
    <name type="common">Candida lusitaniae</name>
    <dbReference type="NCBI Taxonomy" id="36911"/>
    <lineage>
        <taxon>Eukaryota</taxon>
        <taxon>Fungi</taxon>
        <taxon>Dikarya</taxon>
        <taxon>Ascomycota</taxon>
        <taxon>Saccharomycotina</taxon>
        <taxon>Pichiomycetes</taxon>
        <taxon>Metschnikowiaceae</taxon>
        <taxon>Clavispora</taxon>
    </lineage>
</organism>
<dbReference type="GO" id="GO:0005743">
    <property type="term" value="C:mitochondrial inner membrane"/>
    <property type="evidence" value="ECO:0007669"/>
    <property type="project" value="InterPro"/>
</dbReference>
<protein>
    <submittedName>
        <fullName evidence="2">ATP synthase subunit</fullName>
    </submittedName>
</protein>
<dbReference type="EMBL" id="LYUB02000020">
    <property type="protein sequence ID" value="OVF06550.1"/>
    <property type="molecule type" value="Genomic_DNA"/>
</dbReference>
<dbReference type="Pfam" id="PF04627">
    <property type="entry name" value="ATP-synt_Eps"/>
    <property type="match status" value="1"/>
</dbReference>
<dbReference type="CDD" id="cd12153">
    <property type="entry name" value="F1-ATPase_epsilon"/>
    <property type="match status" value="1"/>
</dbReference>
<dbReference type="InterPro" id="IPR006721">
    <property type="entry name" value="ATP_synth_F1_esu_mt"/>
</dbReference>
<evidence type="ECO:0000313" key="3">
    <source>
        <dbReference type="Proteomes" id="UP000195602"/>
    </source>
</evidence>
<dbReference type="KEGG" id="clus:A9F13_20g00451"/>
<name>A0AA91PW06_CLALS</name>
<dbReference type="Gene3D" id="1.10.1620.20">
    <property type="entry name" value="ATP synthase, F1 complex, epsilon subunit superfamily, mitochondrial"/>
    <property type="match status" value="1"/>
</dbReference>
<evidence type="ECO:0000256" key="1">
    <source>
        <dbReference type="ARBA" id="ARBA00009502"/>
    </source>
</evidence>
<dbReference type="GO" id="GO:0045259">
    <property type="term" value="C:proton-transporting ATP synthase complex"/>
    <property type="evidence" value="ECO:0007669"/>
    <property type="project" value="InterPro"/>
</dbReference>
<gene>
    <name evidence="2" type="ORF">A9F13_20g00451</name>
</gene>
<evidence type="ECO:0000313" key="2">
    <source>
        <dbReference type="EMBL" id="OVF06550.1"/>
    </source>
</evidence>
<dbReference type="AlphaFoldDB" id="A0AA91PW06"/>
<comment type="similarity">
    <text evidence="1">Belongs to the eukaryotic ATPase epsilon family.</text>
</comment>
<dbReference type="InterPro" id="IPR036742">
    <property type="entry name" value="ATP_synth_F1_esu_sf_mt"/>
</dbReference>
<reference evidence="2 3" key="1">
    <citation type="submission" date="2017-04" db="EMBL/GenBank/DDBJ databases">
        <title>Draft genome of the yeast Clavispora lusitaniae type strain CBS 6936.</title>
        <authorList>
            <person name="Durrens P."/>
            <person name="Klopp C."/>
            <person name="Biteau N."/>
            <person name="Fitton-Ouhabi V."/>
            <person name="Dementhon K."/>
            <person name="Accoceberry I."/>
            <person name="Sherman D.J."/>
            <person name="Noel T."/>
        </authorList>
    </citation>
    <scope>NUCLEOTIDE SEQUENCE [LARGE SCALE GENOMIC DNA]</scope>
    <source>
        <strain evidence="2 3">CBS 6936</strain>
    </source>
</reference>